<comment type="similarity">
    <text evidence="1">Belongs to the sigma-70 factor family. ECF subfamily.</text>
</comment>
<sequence length="179" mass="20225">MNSDRQSKSNAISSPCEKLVQSQSRLFAYAVTLLADLEAAHDVLQDANRVLLEKLDDYDPSRDFTQWACGFVRTQARAYFRDHARDRLQFSADLIEKIAVEANVEVTESAYRGILRTCLDKLTDHQRMLIELRYTSESNVAGMAKELGRPAPSISTSLNKIRRMLVECTNRLLNAEGLA</sequence>
<dbReference type="InterPro" id="IPR013324">
    <property type="entry name" value="RNA_pol_sigma_r3/r4-like"/>
</dbReference>
<dbReference type="Gene3D" id="1.10.1740.10">
    <property type="match status" value="1"/>
</dbReference>
<evidence type="ECO:0000259" key="5">
    <source>
        <dbReference type="Pfam" id="PF04542"/>
    </source>
</evidence>
<evidence type="ECO:0000313" key="6">
    <source>
        <dbReference type="EMBL" id="KAA1259117.1"/>
    </source>
</evidence>
<dbReference type="InterPro" id="IPR013325">
    <property type="entry name" value="RNA_pol_sigma_r2"/>
</dbReference>
<keyword evidence="7" id="KW-1185">Reference proteome</keyword>
<dbReference type="SUPFAM" id="SSF88946">
    <property type="entry name" value="Sigma2 domain of RNA polymerase sigma factors"/>
    <property type="match status" value="1"/>
</dbReference>
<dbReference type="PANTHER" id="PTHR43133">
    <property type="entry name" value="RNA POLYMERASE ECF-TYPE SIGMA FACTO"/>
    <property type="match status" value="1"/>
</dbReference>
<dbReference type="NCBIfam" id="TIGR02937">
    <property type="entry name" value="sigma70-ECF"/>
    <property type="match status" value="1"/>
</dbReference>
<dbReference type="PANTHER" id="PTHR43133:SF51">
    <property type="entry name" value="RNA POLYMERASE SIGMA FACTOR"/>
    <property type="match status" value="1"/>
</dbReference>
<feature type="domain" description="RNA polymerase sigma-70 region 2" evidence="5">
    <location>
        <begin position="23"/>
        <end position="85"/>
    </location>
</feature>
<evidence type="ECO:0000256" key="2">
    <source>
        <dbReference type="ARBA" id="ARBA00023015"/>
    </source>
</evidence>
<dbReference type="GO" id="GO:0016987">
    <property type="term" value="F:sigma factor activity"/>
    <property type="evidence" value="ECO:0007669"/>
    <property type="project" value="UniProtKB-KW"/>
</dbReference>
<proteinExistence type="inferred from homology"/>
<dbReference type="InterPro" id="IPR007627">
    <property type="entry name" value="RNA_pol_sigma70_r2"/>
</dbReference>
<protein>
    <submittedName>
        <fullName evidence="6">RNA polymerase sigma factor</fullName>
    </submittedName>
</protein>
<name>A0A5B1CDB3_9BACT</name>
<dbReference type="Proteomes" id="UP000322699">
    <property type="component" value="Unassembled WGS sequence"/>
</dbReference>
<dbReference type="InterPro" id="IPR014331">
    <property type="entry name" value="RNA_pol_sigma70_ECF_RHOBA"/>
</dbReference>
<evidence type="ECO:0000256" key="3">
    <source>
        <dbReference type="ARBA" id="ARBA00023082"/>
    </source>
</evidence>
<dbReference type="AlphaFoldDB" id="A0A5B1CDB3"/>
<evidence type="ECO:0000313" key="7">
    <source>
        <dbReference type="Proteomes" id="UP000322699"/>
    </source>
</evidence>
<keyword evidence="3" id="KW-0731">Sigma factor</keyword>
<organism evidence="6 7">
    <name type="scientific">Rubripirellula obstinata</name>
    <dbReference type="NCBI Taxonomy" id="406547"/>
    <lineage>
        <taxon>Bacteria</taxon>
        <taxon>Pseudomonadati</taxon>
        <taxon>Planctomycetota</taxon>
        <taxon>Planctomycetia</taxon>
        <taxon>Pirellulales</taxon>
        <taxon>Pirellulaceae</taxon>
        <taxon>Rubripirellula</taxon>
    </lineage>
</organism>
<comment type="caution">
    <text evidence="6">The sequence shown here is derived from an EMBL/GenBank/DDBJ whole genome shotgun (WGS) entry which is preliminary data.</text>
</comment>
<keyword evidence="2" id="KW-0805">Transcription regulation</keyword>
<dbReference type="Gene3D" id="1.10.10.10">
    <property type="entry name" value="Winged helix-like DNA-binding domain superfamily/Winged helix DNA-binding domain"/>
    <property type="match status" value="1"/>
</dbReference>
<reference evidence="6 7" key="1">
    <citation type="submission" date="2019-08" db="EMBL/GenBank/DDBJ databases">
        <title>Deep-cultivation of Planctomycetes and their phenomic and genomic characterization uncovers novel biology.</title>
        <authorList>
            <person name="Wiegand S."/>
            <person name="Jogler M."/>
            <person name="Boedeker C."/>
            <person name="Pinto D."/>
            <person name="Vollmers J."/>
            <person name="Rivas-Marin E."/>
            <person name="Kohn T."/>
            <person name="Peeters S.H."/>
            <person name="Heuer A."/>
            <person name="Rast P."/>
            <person name="Oberbeckmann S."/>
            <person name="Bunk B."/>
            <person name="Jeske O."/>
            <person name="Meyerdierks A."/>
            <person name="Storesund J.E."/>
            <person name="Kallscheuer N."/>
            <person name="Luecker S."/>
            <person name="Lage O.M."/>
            <person name="Pohl T."/>
            <person name="Merkel B.J."/>
            <person name="Hornburger P."/>
            <person name="Mueller R.-W."/>
            <person name="Bruemmer F."/>
            <person name="Labrenz M."/>
            <person name="Spormann A.M."/>
            <person name="Op Den Camp H."/>
            <person name="Overmann J."/>
            <person name="Amann R."/>
            <person name="Jetten M.S.M."/>
            <person name="Mascher T."/>
            <person name="Medema M.H."/>
            <person name="Devos D.P."/>
            <person name="Kaster A.-K."/>
            <person name="Ovreas L."/>
            <person name="Rohde M."/>
            <person name="Galperin M.Y."/>
            <person name="Jogler C."/>
        </authorList>
    </citation>
    <scope>NUCLEOTIDE SEQUENCE [LARGE SCALE GENOMIC DNA]</scope>
    <source>
        <strain evidence="6 7">LF1</strain>
    </source>
</reference>
<dbReference type="SUPFAM" id="SSF88659">
    <property type="entry name" value="Sigma3 and sigma4 domains of RNA polymerase sigma factors"/>
    <property type="match status" value="1"/>
</dbReference>
<gene>
    <name evidence="6" type="ORF">LF1_16450</name>
</gene>
<evidence type="ECO:0000256" key="4">
    <source>
        <dbReference type="ARBA" id="ARBA00023163"/>
    </source>
</evidence>
<dbReference type="InterPro" id="IPR039425">
    <property type="entry name" value="RNA_pol_sigma-70-like"/>
</dbReference>
<dbReference type="NCBIfam" id="TIGR02989">
    <property type="entry name" value="Sig-70_gvs1"/>
    <property type="match status" value="1"/>
</dbReference>
<dbReference type="InterPro" id="IPR014284">
    <property type="entry name" value="RNA_pol_sigma-70_dom"/>
</dbReference>
<accession>A0A5B1CDB3</accession>
<dbReference type="EMBL" id="VRLW01000001">
    <property type="protein sequence ID" value="KAA1259117.1"/>
    <property type="molecule type" value="Genomic_DNA"/>
</dbReference>
<keyword evidence="4" id="KW-0804">Transcription</keyword>
<dbReference type="Pfam" id="PF04542">
    <property type="entry name" value="Sigma70_r2"/>
    <property type="match status" value="1"/>
</dbReference>
<dbReference type="RefSeq" id="WP_068267078.1">
    <property type="nucleotide sequence ID" value="NZ_LWSK01000155.1"/>
</dbReference>
<dbReference type="InterPro" id="IPR036388">
    <property type="entry name" value="WH-like_DNA-bd_sf"/>
</dbReference>
<evidence type="ECO:0000256" key="1">
    <source>
        <dbReference type="ARBA" id="ARBA00010641"/>
    </source>
</evidence>
<dbReference type="GO" id="GO:0006352">
    <property type="term" value="P:DNA-templated transcription initiation"/>
    <property type="evidence" value="ECO:0007669"/>
    <property type="project" value="InterPro"/>
</dbReference>